<dbReference type="EMBL" id="AC135424">
    <property type="protein sequence ID" value="AAV44159.1"/>
    <property type="molecule type" value="Genomic_DNA"/>
</dbReference>
<proteinExistence type="predicted"/>
<organism evidence="6 7">
    <name type="scientific">Oryza sativa subsp. japonica</name>
    <name type="common">Rice</name>
    <dbReference type="NCBI Taxonomy" id="39947"/>
    <lineage>
        <taxon>Eukaryota</taxon>
        <taxon>Viridiplantae</taxon>
        <taxon>Streptophyta</taxon>
        <taxon>Embryophyta</taxon>
        <taxon>Tracheophyta</taxon>
        <taxon>Spermatophyta</taxon>
        <taxon>Magnoliopsida</taxon>
        <taxon>Liliopsida</taxon>
        <taxon>Poales</taxon>
        <taxon>Poaceae</taxon>
        <taxon>BOP clade</taxon>
        <taxon>Oryzoideae</taxon>
        <taxon>Oryzeae</taxon>
        <taxon>Oryzinae</taxon>
        <taxon>Oryza</taxon>
        <taxon>Oryza sativa</taxon>
    </lineage>
</organism>
<feature type="compositionally biased region" description="Polar residues" evidence="1">
    <location>
        <begin position="1325"/>
        <end position="1348"/>
    </location>
</feature>
<name>Q5W6N2_ORYSJ</name>
<dbReference type="InterPro" id="IPR029480">
    <property type="entry name" value="Transpos_assoc"/>
</dbReference>
<dbReference type="Pfam" id="PF13952">
    <property type="entry name" value="DUF4216"/>
    <property type="match status" value="1"/>
</dbReference>
<evidence type="ECO:0000259" key="3">
    <source>
        <dbReference type="Pfam" id="PF13952"/>
    </source>
</evidence>
<evidence type="ECO:0008006" key="8">
    <source>
        <dbReference type="Google" id="ProtNLM"/>
    </source>
</evidence>
<dbReference type="Pfam" id="PF13963">
    <property type="entry name" value="Transpos_assoc"/>
    <property type="match status" value="1"/>
</dbReference>
<dbReference type="Pfam" id="PF02992">
    <property type="entry name" value="Transposase_21"/>
    <property type="match status" value="1"/>
</dbReference>
<dbReference type="PANTHER" id="PTHR48258">
    <property type="entry name" value="DUF4218 DOMAIN-CONTAINING PROTEIN-RELATED"/>
    <property type="match status" value="1"/>
</dbReference>
<feature type="domain" description="DUF4218" evidence="4">
    <location>
        <begin position="501"/>
        <end position="612"/>
    </location>
</feature>
<dbReference type="Pfam" id="PF13960">
    <property type="entry name" value="DUF4218"/>
    <property type="match status" value="1"/>
</dbReference>
<protein>
    <recommendedName>
        <fullName evidence="8">Transposon protein, putative, CACTA, En/Spm sub-class</fullName>
    </recommendedName>
</protein>
<reference evidence="7" key="2">
    <citation type="journal article" date="2008" name="Nucleic Acids Res.">
        <title>The rice annotation project database (RAP-DB): 2008 update.</title>
        <authorList>
            <consortium name="The rice annotation project (RAP)"/>
        </authorList>
    </citation>
    <scope>GENOME REANNOTATION</scope>
    <source>
        <strain evidence="7">cv. Nipponbare</strain>
    </source>
</reference>
<dbReference type="PANTHER" id="PTHR48258:SF12">
    <property type="entry name" value="TRANSPOSON PROTEIN, CACTA, EN_SPM SUB-CLASS"/>
    <property type="match status" value="1"/>
</dbReference>
<dbReference type="InterPro" id="IPR004264">
    <property type="entry name" value="Transposase_23"/>
</dbReference>
<feature type="domain" description="Transposase-associated" evidence="5">
    <location>
        <begin position="3"/>
        <end position="75"/>
    </location>
</feature>
<sequence length="1516" mass="173118">MDRDWMSEPRTSASYKDGVAHFLSIAFRDVPDDAKVLCPCVNCRNRITQNYDRVKTHLRCAGILQSYTKWIHHGEKYDAPSLVFAPVSGNPRNIPISGAHKSNVVEVGDGRSDNMEGLLNTAFGREDSFESISSASIDDDGIYFESSYAEPNMVEDENNTFGDCHNGGEQDMFTRLLKDAKTKLYHGCDKFSRLSFLVNLYNLKCIHGWTQESFTALLGLQSDALPQEADLPKNCYEAKKIIRGLGLGYQKIHACHKDCVLFRGDKANQESCDVCGSSRWITDKNGYPVESKGKKKPAKVLRYFPLIPRIQRLFSTEQTSGEMRWHEEGHTKDGLLRHPADGEAWNDLNTRYPGFSADARNVRLGLASDGFNPFRNMSSKHSTWPVMLIPFNLPPWICMKQTSLILSMIIPGPHSPGNDIDVYLEPLLMSSCNYGKKCCRAEYLYLVRRCVNMKDCTLNGLKSHDCHVLLEDILPIALRSCYPSKDVMHIVNELARFFKKLCSKVIDVSELDELQRSIVMTLCDMERVFLPSFFTIMVHLLVHLVEEVKLGGPVHYRWMYPLERSFVRIKALVRNRAYPEGSIVEGYIADECLTYCSRFFDETTRFTRPPRNPEPSDNTKDLYMFESAGEPIGKAITVARFDNQFLVQAHRYVLRHCDELEDFRKEFLDEEKRKLPHTTSLTQSVIDRLSDIVELSYRNYKVVLFRCDWYDVHHRAGMKNDEFRFSLVNFSRKIHTGEKLDDDPFVFSSQVEQVFYSEDPKTEGWHVVTRFRPRDLFDMGVEQPSDEAEQIMVCQMQGINANRSKMSTLPDDFCQSPDILNSDRIDKIQAAAFLNLIRFGTQDGGSELEEENSESDDDAIAELPSAIKRPINIIFPNGEVRQILGNFNVKNMEQLKNGKVIVETDENGVPNDRSGSLLGSYLGKMAQNSTFAPLHIPKWDDDLFVEPQKCIVAHVETKFVYPSETKLLTRDWVLMKVSKGWRSYKHRLKDRYYNLDVRTLNEIPEDVPKGVNAIQWVGLLAIWGQDKHKKLCEKNSECAKQQRNPHTTGRKSHAMLFKEMGEAKKRGKVHEIDLWDEAHKKKDAHMKAVLDMAYHELAKRKTDSSGVLSPKDYDDVFRSVVGKKTKLRGYYDHKNWSHLKVSQGLDVIGQSEEQAMLKLKIKAMDDKLEDMSDDMNLMRTFIEQKYPGENWRNIVVARKNKEVDISEQVGNDIPHEFENILDKSYENVHPTPNNLQELHSISYTKAKDGRGKPSLPHEHMITKQSGIISSAKVSESSQMYIESTRAHDNGNKKQVCSLKCTNAKDRRANPSIPYERTNAKGYSFGQDSRNDITNGSVNNFEDSHTNRNAIQNNVQRLQSVSSTRPKESYSSQDLPYQNLTTKQSIIQSSVKRPRTSQSFVESILPHDKTKQVPQRKEAVLKHTSSKSGQREVYLFSLNAINKDKLVAKGNLVTANATHVVGRNMLGNEYYGVAIHTVTNIGDERLPRPPFENCNTLRDAIGYVIAWPRAYDINGGL</sequence>
<evidence type="ECO:0000259" key="4">
    <source>
        <dbReference type="Pfam" id="PF13960"/>
    </source>
</evidence>
<evidence type="ECO:0000313" key="6">
    <source>
        <dbReference type="EMBL" id="AAV44159.1"/>
    </source>
</evidence>
<dbReference type="Pfam" id="PF03004">
    <property type="entry name" value="Transposase_24"/>
    <property type="match status" value="1"/>
</dbReference>
<feature type="domain" description="Transposase Tnp1/En/Spm-like" evidence="2">
    <location>
        <begin position="1431"/>
        <end position="1500"/>
    </location>
</feature>
<dbReference type="Proteomes" id="UP000000763">
    <property type="component" value="Chromosome 5"/>
</dbReference>
<dbReference type="Pfam" id="PF03017">
    <property type="entry name" value="Transposase_23"/>
    <property type="match status" value="1"/>
</dbReference>
<evidence type="ECO:0000313" key="7">
    <source>
        <dbReference type="Proteomes" id="UP000000763"/>
    </source>
</evidence>
<feature type="domain" description="DUF4216" evidence="3">
    <location>
        <begin position="694"/>
        <end position="768"/>
    </location>
</feature>
<gene>
    <name evidence="6" type="primary">P0015F11.5</name>
</gene>
<feature type="region of interest" description="Disordered" evidence="1">
    <location>
        <begin position="1307"/>
        <end position="1348"/>
    </location>
</feature>
<dbReference type="InterPro" id="IPR004252">
    <property type="entry name" value="Probable_transposase_24"/>
</dbReference>
<accession>Q5W6N2</accession>
<evidence type="ECO:0000256" key="1">
    <source>
        <dbReference type="SAM" id="MobiDB-lite"/>
    </source>
</evidence>
<reference evidence="7" key="1">
    <citation type="journal article" date="2005" name="Nature">
        <title>The map-based sequence of the rice genome.</title>
        <authorList>
            <consortium name="International rice genome sequencing project (IRGSP)"/>
            <person name="Matsumoto T."/>
            <person name="Wu J."/>
            <person name="Kanamori H."/>
            <person name="Katayose Y."/>
            <person name="Fujisawa M."/>
            <person name="Namiki N."/>
            <person name="Mizuno H."/>
            <person name="Yamamoto K."/>
            <person name="Antonio B.A."/>
            <person name="Baba T."/>
            <person name="Sakata K."/>
            <person name="Nagamura Y."/>
            <person name="Aoki H."/>
            <person name="Arikawa K."/>
            <person name="Arita K."/>
            <person name="Bito T."/>
            <person name="Chiden Y."/>
            <person name="Fujitsuka N."/>
            <person name="Fukunaka R."/>
            <person name="Hamada M."/>
            <person name="Harada C."/>
            <person name="Hayashi A."/>
            <person name="Hijishita S."/>
            <person name="Honda M."/>
            <person name="Hosokawa S."/>
            <person name="Ichikawa Y."/>
            <person name="Idonuma A."/>
            <person name="Iijima M."/>
            <person name="Ikeda M."/>
            <person name="Ikeno M."/>
            <person name="Ito K."/>
            <person name="Ito S."/>
            <person name="Ito T."/>
            <person name="Ito Y."/>
            <person name="Ito Y."/>
            <person name="Iwabuchi A."/>
            <person name="Kamiya K."/>
            <person name="Karasawa W."/>
            <person name="Kurita K."/>
            <person name="Katagiri S."/>
            <person name="Kikuta A."/>
            <person name="Kobayashi H."/>
            <person name="Kobayashi N."/>
            <person name="Machita K."/>
            <person name="Maehara T."/>
            <person name="Masukawa M."/>
            <person name="Mizubayashi T."/>
            <person name="Mukai Y."/>
            <person name="Nagasaki H."/>
            <person name="Nagata Y."/>
            <person name="Naito S."/>
            <person name="Nakashima M."/>
            <person name="Nakama Y."/>
            <person name="Nakamichi Y."/>
            <person name="Nakamura M."/>
            <person name="Meguro A."/>
            <person name="Negishi M."/>
            <person name="Ohta I."/>
            <person name="Ohta T."/>
            <person name="Okamoto M."/>
            <person name="Ono N."/>
            <person name="Saji S."/>
            <person name="Sakaguchi M."/>
            <person name="Sakai K."/>
            <person name="Shibata M."/>
            <person name="Shimokawa T."/>
            <person name="Song J."/>
            <person name="Takazaki Y."/>
            <person name="Terasawa K."/>
            <person name="Tsugane M."/>
            <person name="Tsuji K."/>
            <person name="Ueda S."/>
            <person name="Waki K."/>
            <person name="Yamagata H."/>
            <person name="Yamamoto M."/>
            <person name="Yamamoto S."/>
            <person name="Yamane H."/>
            <person name="Yoshiki S."/>
            <person name="Yoshihara R."/>
            <person name="Yukawa K."/>
            <person name="Zhong H."/>
            <person name="Yano M."/>
            <person name="Yuan Q."/>
            <person name="Ouyang S."/>
            <person name="Liu J."/>
            <person name="Jones K.M."/>
            <person name="Gansberger K."/>
            <person name="Moffat K."/>
            <person name="Hill J."/>
            <person name="Bera J."/>
            <person name="Fadrosh D."/>
            <person name="Jin S."/>
            <person name="Johri S."/>
            <person name="Kim M."/>
            <person name="Overton L."/>
            <person name="Reardon M."/>
            <person name="Tsitrin T."/>
            <person name="Vuong H."/>
            <person name="Weaver B."/>
            <person name="Ciecko A."/>
            <person name="Tallon L."/>
            <person name="Jackson J."/>
            <person name="Pai G."/>
            <person name="Aken S.V."/>
            <person name="Utterback T."/>
            <person name="Reidmuller S."/>
            <person name="Feldblyum T."/>
            <person name="Hsiao J."/>
            <person name="Zismann V."/>
            <person name="Iobst S."/>
            <person name="de Vazeille A.R."/>
            <person name="Buell C.R."/>
            <person name="Ying K."/>
            <person name="Li Y."/>
            <person name="Lu T."/>
            <person name="Huang Y."/>
            <person name="Zhao Q."/>
            <person name="Feng Q."/>
            <person name="Zhang L."/>
            <person name="Zhu J."/>
            <person name="Weng Q."/>
            <person name="Mu J."/>
            <person name="Lu Y."/>
            <person name="Fan D."/>
            <person name="Liu Y."/>
            <person name="Guan J."/>
            <person name="Zhang Y."/>
            <person name="Yu S."/>
            <person name="Liu X."/>
            <person name="Zhang Y."/>
            <person name="Hong G."/>
            <person name="Han B."/>
            <person name="Choisne N."/>
            <person name="Demange N."/>
            <person name="Orjeda G."/>
            <person name="Samain S."/>
            <person name="Cattolico L."/>
            <person name="Pelletier E."/>
            <person name="Couloux A."/>
            <person name="Segurens B."/>
            <person name="Wincker P."/>
            <person name="D'Hont A."/>
            <person name="Scarpelli C."/>
            <person name="Weissenbach J."/>
            <person name="Salanoubat M."/>
            <person name="Quetier F."/>
            <person name="Yu Y."/>
            <person name="Kim H.R."/>
            <person name="Rambo T."/>
            <person name="Currie J."/>
            <person name="Collura K."/>
            <person name="Luo M."/>
            <person name="Yang T."/>
            <person name="Ammiraju J.S.S."/>
            <person name="Engler F."/>
            <person name="Soderlund C."/>
            <person name="Wing R.A."/>
            <person name="Palmer L.E."/>
            <person name="de la Bastide M."/>
            <person name="Spiegel L."/>
            <person name="Nascimento L."/>
            <person name="Zutavern T."/>
            <person name="O'Shaughnessy A."/>
            <person name="Dike S."/>
            <person name="Dedhia N."/>
            <person name="Preston R."/>
            <person name="Balija V."/>
            <person name="McCombie W.R."/>
            <person name="Chow T."/>
            <person name="Chen H."/>
            <person name="Chung M."/>
            <person name="Chen C."/>
            <person name="Shaw J."/>
            <person name="Wu H."/>
            <person name="Hsiao K."/>
            <person name="Chao Y."/>
            <person name="Chu M."/>
            <person name="Cheng C."/>
            <person name="Hour A."/>
            <person name="Lee P."/>
            <person name="Lin S."/>
            <person name="Lin Y."/>
            <person name="Liou J."/>
            <person name="Liu S."/>
            <person name="Hsing Y."/>
            <person name="Raghuvanshi S."/>
            <person name="Mohanty A."/>
            <person name="Bharti A.K."/>
            <person name="Gaur A."/>
            <person name="Gupta V."/>
            <person name="Kumar D."/>
            <person name="Ravi V."/>
            <person name="Vij S."/>
            <person name="Kapur A."/>
            <person name="Khurana P."/>
            <person name="Khurana P."/>
            <person name="Khurana J.P."/>
            <person name="Tyagi A.K."/>
            <person name="Gaikwad K."/>
            <person name="Singh A."/>
            <person name="Dalal V."/>
            <person name="Srivastava S."/>
            <person name="Dixit A."/>
            <person name="Pal A.K."/>
            <person name="Ghazi I.A."/>
            <person name="Yadav M."/>
            <person name="Pandit A."/>
            <person name="Bhargava A."/>
            <person name="Sureshbabu K."/>
            <person name="Batra K."/>
            <person name="Sharma T.R."/>
            <person name="Mohapatra T."/>
            <person name="Singh N.K."/>
            <person name="Messing J."/>
            <person name="Nelson A.B."/>
            <person name="Fuks G."/>
            <person name="Kavchok S."/>
            <person name="Keizer G."/>
            <person name="Linton E."/>
            <person name="Llaca V."/>
            <person name="Song R."/>
            <person name="Tanyolac B."/>
            <person name="Young S."/>
            <person name="Ho-Il K."/>
            <person name="Hahn J.H."/>
            <person name="Sangsakoo G."/>
            <person name="Vanavichit A."/>
            <person name="de Mattos Luiz.A.T."/>
            <person name="Zimmer P.D."/>
            <person name="Malone G."/>
            <person name="Dellagostin O."/>
            <person name="de Oliveira A.C."/>
            <person name="Bevan M."/>
            <person name="Bancroft I."/>
            <person name="Minx P."/>
            <person name="Cordum H."/>
            <person name="Wilson R."/>
            <person name="Cheng Z."/>
            <person name="Jin W."/>
            <person name="Jiang J."/>
            <person name="Leong S.A."/>
            <person name="Iwama H."/>
            <person name="Gojobori T."/>
            <person name="Itoh T."/>
            <person name="Niimura Y."/>
            <person name="Fujii Y."/>
            <person name="Habara T."/>
            <person name="Sakai H."/>
            <person name="Sato Y."/>
            <person name="Wilson G."/>
            <person name="Kumar K."/>
            <person name="McCouch S."/>
            <person name="Juretic N."/>
            <person name="Hoen D."/>
            <person name="Wright S."/>
            <person name="Bruskiewich R."/>
            <person name="Bureau T."/>
            <person name="Miyao A."/>
            <person name="Hirochika H."/>
            <person name="Nishikawa T."/>
            <person name="Kadowaki K."/>
            <person name="Sugiura M."/>
            <person name="Burr B."/>
            <person name="Sasaki T."/>
        </authorList>
    </citation>
    <scope>NUCLEOTIDE SEQUENCE [LARGE SCALE GENOMIC DNA]</scope>
    <source>
        <strain evidence="7">cv. Nipponbare</strain>
    </source>
</reference>
<dbReference type="InterPro" id="IPR025312">
    <property type="entry name" value="DUF4216"/>
</dbReference>
<dbReference type="InterPro" id="IPR025452">
    <property type="entry name" value="DUF4218"/>
</dbReference>
<dbReference type="InterPro" id="IPR004242">
    <property type="entry name" value="Transposase_21"/>
</dbReference>
<evidence type="ECO:0000259" key="2">
    <source>
        <dbReference type="Pfam" id="PF03017"/>
    </source>
</evidence>
<evidence type="ECO:0000259" key="5">
    <source>
        <dbReference type="Pfam" id="PF13963"/>
    </source>
</evidence>